<feature type="transmembrane region" description="Helical" evidence="6">
    <location>
        <begin position="260"/>
        <end position="282"/>
    </location>
</feature>
<comment type="caution">
    <text evidence="8">The sequence shown here is derived from an EMBL/GenBank/DDBJ whole genome shotgun (WGS) entry which is preliminary data.</text>
</comment>
<dbReference type="Proteomes" id="UP000179467">
    <property type="component" value="Unassembled WGS sequence"/>
</dbReference>
<dbReference type="GO" id="GO:0005886">
    <property type="term" value="C:plasma membrane"/>
    <property type="evidence" value="ECO:0007669"/>
    <property type="project" value="UniProtKB-SubCell"/>
</dbReference>
<evidence type="ECO:0000256" key="5">
    <source>
        <dbReference type="ARBA" id="ARBA00023136"/>
    </source>
</evidence>
<dbReference type="InterPro" id="IPR013525">
    <property type="entry name" value="ABC2_TM"/>
</dbReference>
<dbReference type="AlphaFoldDB" id="A0A1S1HEQ8"/>
<keyword evidence="2" id="KW-1003">Cell membrane</keyword>
<feature type="domain" description="ABC-2 type transporter transmembrane" evidence="7">
    <location>
        <begin position="19"/>
        <end position="365"/>
    </location>
</feature>
<keyword evidence="3 6" id="KW-0812">Transmembrane</keyword>
<keyword evidence="5 6" id="KW-0472">Membrane</keyword>
<evidence type="ECO:0000256" key="1">
    <source>
        <dbReference type="ARBA" id="ARBA00004651"/>
    </source>
</evidence>
<sequence length="375" mass="39366">MSFARAFSREVAHLRRNRWDLAMVTLFPAAAIMIVAAMLIAAVPRHLPVAIVDDDHSAFSRALVRAVAAAPAVTIAETPATLAEAEGMVRAGVVWAVLHIPRDAGTGLSRDTTPAIHILFNASFLTIGSSAANGIGSAVEAVVAERGLDVLHARGLPAIRIDPPRVQAAVLFNPQTSFEWYLQALIHPAVLHLLTACVAVMAIGRELDGESLARWRAETGGGMAALAGKMAPYLILLAGWGAVWLIWVAGVRGWTMNGSILLTLLAQALLFAGTASISAMLVTVTGNASVAFSASALYAGSALAYSGGTLPLTGGSGFARGWSQVLPFTHYLRLQMDQFLGAPVRVALPTIAMLSAYLLVPAAVTALALRRRERG</sequence>
<dbReference type="Gene3D" id="3.40.1710.10">
    <property type="entry name" value="abc type-2 transporter like domain"/>
    <property type="match status" value="1"/>
</dbReference>
<dbReference type="Pfam" id="PF12698">
    <property type="entry name" value="ABC2_membrane_3"/>
    <property type="match status" value="1"/>
</dbReference>
<proteinExistence type="predicted"/>
<evidence type="ECO:0000259" key="7">
    <source>
        <dbReference type="Pfam" id="PF12698"/>
    </source>
</evidence>
<accession>A0A1S1HEQ8</accession>
<name>A0A1S1HEQ8_9SPHN</name>
<feature type="transmembrane region" description="Helical" evidence="6">
    <location>
        <begin position="180"/>
        <end position="204"/>
    </location>
</feature>
<dbReference type="PANTHER" id="PTHR30294">
    <property type="entry name" value="MEMBRANE COMPONENT OF ABC TRANSPORTER YHHJ-RELATED"/>
    <property type="match status" value="1"/>
</dbReference>
<evidence type="ECO:0000256" key="6">
    <source>
        <dbReference type="SAM" id="Phobius"/>
    </source>
</evidence>
<dbReference type="InterPro" id="IPR051449">
    <property type="entry name" value="ABC-2_transporter_component"/>
</dbReference>
<organism evidence="8 9">
    <name type="scientific">Edaphosphingomonas haloaromaticamans</name>
    <dbReference type="NCBI Taxonomy" id="653954"/>
    <lineage>
        <taxon>Bacteria</taxon>
        <taxon>Pseudomonadati</taxon>
        <taxon>Pseudomonadota</taxon>
        <taxon>Alphaproteobacteria</taxon>
        <taxon>Sphingomonadales</taxon>
        <taxon>Rhizorhabdaceae</taxon>
        <taxon>Edaphosphingomonas</taxon>
    </lineage>
</organism>
<dbReference type="EMBL" id="MIPT01000001">
    <property type="protein sequence ID" value="OHT20674.1"/>
    <property type="molecule type" value="Genomic_DNA"/>
</dbReference>
<feature type="transmembrane region" description="Helical" evidence="6">
    <location>
        <begin position="289"/>
        <end position="308"/>
    </location>
</feature>
<gene>
    <name evidence="8" type="ORF">BHE75_02674</name>
</gene>
<evidence type="ECO:0000256" key="2">
    <source>
        <dbReference type="ARBA" id="ARBA00022475"/>
    </source>
</evidence>
<feature type="transmembrane region" description="Helical" evidence="6">
    <location>
        <begin position="233"/>
        <end position="254"/>
    </location>
</feature>
<keyword evidence="4 6" id="KW-1133">Transmembrane helix</keyword>
<comment type="subcellular location">
    <subcellularLocation>
        <location evidence="1">Cell membrane</location>
        <topology evidence="1">Multi-pass membrane protein</topology>
    </subcellularLocation>
</comment>
<reference evidence="8 9" key="1">
    <citation type="submission" date="2016-09" db="EMBL/GenBank/DDBJ databases">
        <title>Metabolic pathway, cell adaptation mechanisms and a novel monoxygenase revealed through proteogenomic-transcription analysis of a Sphingomonas haloaromaticamans strain degrading the fungicide ortho-phenylphenol.</title>
        <authorList>
            <person name="Perruchon C."/>
            <person name="Papadopoulou E.S."/>
            <person name="Rousidou C."/>
            <person name="Vasileiadis S."/>
            <person name="Tanou G."/>
            <person name="Amoutzias G."/>
            <person name="Molassiotis A."/>
            <person name="Karpouzas D.G."/>
        </authorList>
    </citation>
    <scope>NUCLEOTIDE SEQUENCE [LARGE SCALE GENOMIC DNA]</scope>
    <source>
        <strain evidence="8 9">P3</strain>
    </source>
</reference>
<feature type="transmembrane region" description="Helical" evidence="6">
    <location>
        <begin position="21"/>
        <end position="43"/>
    </location>
</feature>
<dbReference type="PANTHER" id="PTHR30294:SF47">
    <property type="entry name" value="INNER MEMBRANE TRANSPORT PERMEASE YHHJ"/>
    <property type="match status" value="1"/>
</dbReference>
<evidence type="ECO:0000256" key="3">
    <source>
        <dbReference type="ARBA" id="ARBA00022692"/>
    </source>
</evidence>
<dbReference type="RefSeq" id="WP_070934148.1">
    <property type="nucleotide sequence ID" value="NZ_MIPT01000001.1"/>
</dbReference>
<keyword evidence="9" id="KW-1185">Reference proteome</keyword>
<evidence type="ECO:0000313" key="8">
    <source>
        <dbReference type="EMBL" id="OHT20674.1"/>
    </source>
</evidence>
<evidence type="ECO:0000313" key="9">
    <source>
        <dbReference type="Proteomes" id="UP000179467"/>
    </source>
</evidence>
<dbReference type="OrthoDB" id="9784671at2"/>
<protein>
    <submittedName>
        <fullName evidence="8">ABC-2 family transporter protein</fullName>
    </submittedName>
</protein>
<evidence type="ECO:0000256" key="4">
    <source>
        <dbReference type="ARBA" id="ARBA00022989"/>
    </source>
</evidence>
<dbReference type="GO" id="GO:0140359">
    <property type="term" value="F:ABC-type transporter activity"/>
    <property type="evidence" value="ECO:0007669"/>
    <property type="project" value="InterPro"/>
</dbReference>
<feature type="transmembrane region" description="Helical" evidence="6">
    <location>
        <begin position="346"/>
        <end position="369"/>
    </location>
</feature>